<evidence type="ECO:0000313" key="1">
    <source>
        <dbReference type="EMBL" id="WNO47448.1"/>
    </source>
</evidence>
<accession>A0AA96KT01</accession>
<dbReference type="EMBL" id="OR481006">
    <property type="protein sequence ID" value="WNO47448.1"/>
    <property type="molecule type" value="Genomic_DNA"/>
</dbReference>
<protein>
    <submittedName>
        <fullName evidence="1">Uncharacterized protein</fullName>
    </submittedName>
</protein>
<name>A0AA96KT01_9CAUD</name>
<reference evidence="1" key="1">
    <citation type="submission" date="2023-08" db="EMBL/GenBank/DDBJ databases">
        <authorList>
            <person name="Nazir A."/>
        </authorList>
    </citation>
    <scope>NUCLEOTIDE SEQUENCE</scope>
</reference>
<organism evidence="1">
    <name type="scientific">Staphylococcus phage vB_VibM_10AMN12</name>
    <dbReference type="NCBI Taxonomy" id="3076785"/>
    <lineage>
        <taxon>Viruses</taxon>
        <taxon>Duplodnaviria</taxon>
        <taxon>Heunggongvirae</taxon>
        <taxon>Uroviricota</taxon>
        <taxon>Caudoviricetes</taxon>
    </lineage>
</organism>
<sequence>MTKPKVLITGDPSPFVMNSLLQQYIDGEIDIVLDHPEVDIYDYDMIAEGGKVLPILNEEQLALIDKINEYNLRICPNWICDSITLIEDVPKQKSSPSKTKTIAKHNYPWYHQRCFR</sequence>
<proteinExistence type="predicted"/>